<dbReference type="InterPro" id="IPR036890">
    <property type="entry name" value="HATPase_C_sf"/>
</dbReference>
<dbReference type="InterPro" id="IPR003661">
    <property type="entry name" value="HisK_dim/P_dom"/>
</dbReference>
<feature type="transmembrane region" description="Helical" evidence="9">
    <location>
        <begin position="358"/>
        <end position="376"/>
    </location>
</feature>
<comment type="catalytic activity">
    <reaction evidence="1">
        <text>ATP + protein L-histidine = ADP + protein N-phospho-L-histidine.</text>
        <dbReference type="EC" id="2.7.13.3"/>
    </reaction>
</comment>
<evidence type="ECO:0000256" key="3">
    <source>
        <dbReference type="ARBA" id="ARBA00022553"/>
    </source>
</evidence>
<dbReference type="GO" id="GO:0000155">
    <property type="term" value="F:phosphorelay sensor kinase activity"/>
    <property type="evidence" value="ECO:0007669"/>
    <property type="project" value="InterPro"/>
</dbReference>
<keyword evidence="9" id="KW-0472">Membrane</keyword>
<dbReference type="PANTHER" id="PTHR43547">
    <property type="entry name" value="TWO-COMPONENT HISTIDINE KINASE"/>
    <property type="match status" value="1"/>
</dbReference>
<dbReference type="SUPFAM" id="SSF55874">
    <property type="entry name" value="ATPase domain of HSP90 chaperone/DNA topoisomerase II/histidine kinase"/>
    <property type="match status" value="1"/>
</dbReference>
<evidence type="ECO:0000256" key="7">
    <source>
        <dbReference type="ARBA" id="ARBA00022840"/>
    </source>
</evidence>
<dbReference type="KEGG" id="clt:CM240_3004"/>
<dbReference type="InterPro" id="IPR003594">
    <property type="entry name" value="HATPase_dom"/>
</dbReference>
<dbReference type="Pfam" id="PF02518">
    <property type="entry name" value="HATPase_c"/>
    <property type="match status" value="1"/>
</dbReference>
<feature type="transmembrane region" description="Helical" evidence="9">
    <location>
        <begin position="7"/>
        <end position="28"/>
    </location>
</feature>
<evidence type="ECO:0000313" key="11">
    <source>
        <dbReference type="EMBL" id="CDM70121.1"/>
    </source>
</evidence>
<accession>W6RZN2</accession>
<keyword evidence="9" id="KW-1133">Transmembrane helix</keyword>
<feature type="domain" description="Histidine kinase" evidence="10">
    <location>
        <begin position="514"/>
        <end position="732"/>
    </location>
</feature>
<dbReference type="Gene3D" id="3.30.450.20">
    <property type="entry name" value="PAS domain"/>
    <property type="match status" value="1"/>
</dbReference>
<dbReference type="AlphaFoldDB" id="W6RZN2"/>
<dbReference type="SMART" id="SM00388">
    <property type="entry name" value="HisKA"/>
    <property type="match status" value="1"/>
</dbReference>
<gene>
    <name evidence="11" type="ORF">CM240_3004</name>
</gene>
<evidence type="ECO:0000256" key="9">
    <source>
        <dbReference type="SAM" id="Phobius"/>
    </source>
</evidence>
<evidence type="ECO:0000256" key="6">
    <source>
        <dbReference type="ARBA" id="ARBA00022777"/>
    </source>
</evidence>
<dbReference type="Gene3D" id="3.30.565.10">
    <property type="entry name" value="Histidine kinase-like ATPase, C-terminal domain"/>
    <property type="match status" value="1"/>
</dbReference>
<keyword evidence="4" id="KW-0808">Transferase</keyword>
<reference evidence="11 12" key="1">
    <citation type="submission" date="2013-11" db="EMBL/GenBank/DDBJ databases">
        <title>Complete genome sequence of Clostridum sp. M2/40.</title>
        <authorList>
            <person name="Wibberg D."/>
            <person name="Puehler A."/>
            <person name="Schlueter A."/>
        </authorList>
    </citation>
    <scope>NUCLEOTIDE SEQUENCE [LARGE SCALE GENOMIC DNA]</scope>
    <source>
        <strain evidence="12">M2/40</strain>
    </source>
</reference>
<dbReference type="EC" id="2.7.13.3" evidence="2"/>
<sequence length="763" mass="87051">MKHIKHICFYIIISIFILSTFPMNTYGINEKKEDKEVLVIYSDNENLSYINDILLNVKKHVKDYGMNVKYHTENIATSDIIDNSDIDTYISYMEEKYKNKTYDAIIAMGEDAFKLITEHKIESFNNIPIVISGVNSVEYKNSTSDFSGVLTDINFDTLIEAIKIVQPNISKIYFYGLDSVLSKDDISDINKSCIDENIKMVPISINDFKYYDFKNSKTNINSEALIVCDKNLDDSGRVLGNYEFFNYIREIYAGPTYVYNANQLNVSNYALNGKTKFVGGIVFDTDSHGKIIYEKLLKIFTKTRTKNRDVTHVTGKIAVDQSVMDKYNFSIKSIPKNFEIIGNKDTAFDKIVKKAPEIIIIICIIIIVSILLFHYVRSKNKKLTINLSKSEKRYEELLKLLPDPVIVVNNNKISYINDYGINYLKARSIYDVIGIDINDIVYKEVTFNPLKGIHTTVKTEIILLDKEIRDVEISYTLDSNFSKGIIMVIRDLTDEKLLVKRKEFDKLRSEFFANISHELRTPINIILSTTQLLQLLCNDKGEKFTGYLESLKQNAYRLTKLTNNLIDSTKIDAGYMNLNLKPCNIVELTEEVTLSTINFANEKGITVTFDTDEEEVYTMVDFEKYERIILNLLSNAIKYNRQNGTITVTMSTRERMVDIAVKDSGIGIPSSEISSVFERFVQTTGVLTSNVQGSGIGLSLVKSLVEMHKGRISVSSVEGEYTEFVVSIPLIKDINLEESVENIEHNDFNANKMALVELSDLDK</sequence>
<keyword evidence="12" id="KW-1185">Reference proteome</keyword>
<dbReference type="Pfam" id="PF00512">
    <property type="entry name" value="HisKA"/>
    <property type="match status" value="1"/>
</dbReference>
<proteinExistence type="predicted"/>
<evidence type="ECO:0000256" key="4">
    <source>
        <dbReference type="ARBA" id="ARBA00022679"/>
    </source>
</evidence>
<dbReference type="FunFam" id="3.30.565.10:FF:000037">
    <property type="entry name" value="Hybrid sensor histidine kinase/response regulator"/>
    <property type="match status" value="1"/>
</dbReference>
<keyword evidence="8" id="KW-0902">Two-component regulatory system</keyword>
<dbReference type="InterPro" id="IPR005467">
    <property type="entry name" value="His_kinase_dom"/>
</dbReference>
<evidence type="ECO:0000259" key="10">
    <source>
        <dbReference type="PROSITE" id="PS50109"/>
    </source>
</evidence>
<evidence type="ECO:0000256" key="5">
    <source>
        <dbReference type="ARBA" id="ARBA00022741"/>
    </source>
</evidence>
<dbReference type="CDD" id="cd00082">
    <property type="entry name" value="HisKA"/>
    <property type="match status" value="1"/>
</dbReference>
<dbReference type="SUPFAM" id="SSF55785">
    <property type="entry name" value="PYP-like sensor domain (PAS domain)"/>
    <property type="match status" value="1"/>
</dbReference>
<evidence type="ECO:0000256" key="2">
    <source>
        <dbReference type="ARBA" id="ARBA00012438"/>
    </source>
</evidence>
<dbReference type="EMBL" id="HG917869">
    <property type="protein sequence ID" value="CDM70121.1"/>
    <property type="molecule type" value="Genomic_DNA"/>
</dbReference>
<dbReference type="Proteomes" id="UP000019426">
    <property type="component" value="Chromosome M2/40_rep2"/>
</dbReference>
<evidence type="ECO:0000256" key="8">
    <source>
        <dbReference type="ARBA" id="ARBA00023012"/>
    </source>
</evidence>
<protein>
    <recommendedName>
        <fullName evidence="2">histidine kinase</fullName>
        <ecNumber evidence="2">2.7.13.3</ecNumber>
    </recommendedName>
</protein>
<keyword evidence="7" id="KW-0067">ATP-binding</keyword>
<keyword evidence="5" id="KW-0547">Nucleotide-binding</keyword>
<dbReference type="CDD" id="cd00075">
    <property type="entry name" value="HATPase"/>
    <property type="match status" value="1"/>
</dbReference>
<dbReference type="SMART" id="SM00387">
    <property type="entry name" value="HATPase_c"/>
    <property type="match status" value="1"/>
</dbReference>
<keyword evidence="9" id="KW-0812">Transmembrane</keyword>
<dbReference type="SUPFAM" id="SSF47384">
    <property type="entry name" value="Homodimeric domain of signal transducing histidine kinase"/>
    <property type="match status" value="1"/>
</dbReference>
<dbReference type="InterPro" id="IPR036097">
    <property type="entry name" value="HisK_dim/P_sf"/>
</dbReference>
<dbReference type="GO" id="GO:0005524">
    <property type="term" value="F:ATP binding"/>
    <property type="evidence" value="ECO:0007669"/>
    <property type="project" value="UniProtKB-KW"/>
</dbReference>
<dbReference type="PRINTS" id="PR00344">
    <property type="entry name" value="BCTRLSENSOR"/>
</dbReference>
<organism evidence="11 12">
    <name type="scientific">Clostridium bornimense</name>
    <dbReference type="NCBI Taxonomy" id="1216932"/>
    <lineage>
        <taxon>Bacteria</taxon>
        <taxon>Bacillati</taxon>
        <taxon>Bacillota</taxon>
        <taxon>Clostridia</taxon>
        <taxon>Eubacteriales</taxon>
        <taxon>Clostridiaceae</taxon>
        <taxon>Clostridium</taxon>
    </lineage>
</organism>
<dbReference type="PROSITE" id="PS50109">
    <property type="entry name" value="HIS_KIN"/>
    <property type="match status" value="1"/>
</dbReference>
<evidence type="ECO:0000313" key="12">
    <source>
        <dbReference type="Proteomes" id="UP000019426"/>
    </source>
</evidence>
<dbReference type="eggNOG" id="COG5002">
    <property type="taxonomic scope" value="Bacteria"/>
</dbReference>
<dbReference type="InterPro" id="IPR004358">
    <property type="entry name" value="Sig_transdc_His_kin-like_C"/>
</dbReference>
<keyword evidence="6" id="KW-0418">Kinase</keyword>
<keyword evidence="3" id="KW-0597">Phosphoprotein</keyword>
<name>W6RZN2_9CLOT</name>
<dbReference type="Gene3D" id="1.10.287.130">
    <property type="match status" value="1"/>
</dbReference>
<dbReference type="OrthoDB" id="9813394at2"/>
<dbReference type="HOGENOM" id="CLU_000445_89_20_9"/>
<dbReference type="PATRIC" id="fig|1216932.3.peg.2970"/>
<dbReference type="STRING" id="1216932.CM240_3004"/>
<dbReference type="RefSeq" id="WP_051483888.1">
    <property type="nucleotide sequence ID" value="NZ_HG917869.1"/>
</dbReference>
<dbReference type="PANTHER" id="PTHR43547:SF2">
    <property type="entry name" value="HYBRID SIGNAL TRANSDUCTION HISTIDINE KINASE C"/>
    <property type="match status" value="1"/>
</dbReference>
<dbReference type="InterPro" id="IPR035965">
    <property type="entry name" value="PAS-like_dom_sf"/>
</dbReference>
<evidence type="ECO:0000256" key="1">
    <source>
        <dbReference type="ARBA" id="ARBA00000085"/>
    </source>
</evidence>